<accession>A0ABX7DVG8</accession>
<sequence length="65" mass="6913">MKIFISILIALATGLVIFNATKLDFDNLFEGDSAVATISILAGLCAILMLSILLVSKTIASRTKK</sequence>
<gene>
    <name evidence="2" type="ORF">JK629_05770</name>
</gene>
<dbReference type="RefSeq" id="WP_202337660.1">
    <property type="nucleotide sequence ID" value="NZ_CP068439.1"/>
</dbReference>
<keyword evidence="3" id="KW-1185">Reference proteome</keyword>
<organism evidence="2 3">
    <name type="scientific">Aequorivita iocasae</name>
    <dbReference type="NCBI Taxonomy" id="2803865"/>
    <lineage>
        <taxon>Bacteria</taxon>
        <taxon>Pseudomonadati</taxon>
        <taxon>Bacteroidota</taxon>
        <taxon>Flavobacteriia</taxon>
        <taxon>Flavobacteriales</taxon>
        <taxon>Flavobacteriaceae</taxon>
        <taxon>Aequorivita</taxon>
    </lineage>
</organism>
<protein>
    <recommendedName>
        <fullName evidence="4">DUF3955 domain-containing protein</fullName>
    </recommendedName>
</protein>
<evidence type="ECO:0000256" key="1">
    <source>
        <dbReference type="SAM" id="Phobius"/>
    </source>
</evidence>
<reference evidence="2 3" key="1">
    <citation type="submission" date="2021-01" db="EMBL/GenBank/DDBJ databases">
        <title>Aequorivita sp. strain KX20305, a bacterium isolated from the sediment collected at a cold seep field in South China Sea.</title>
        <authorList>
            <person name="Zhang H."/>
            <person name="Li C."/>
        </authorList>
    </citation>
    <scope>NUCLEOTIDE SEQUENCE [LARGE SCALE GENOMIC DNA]</scope>
    <source>
        <strain evidence="2 3">KX20305</strain>
    </source>
</reference>
<dbReference type="Proteomes" id="UP000629420">
    <property type="component" value="Chromosome"/>
</dbReference>
<dbReference type="EMBL" id="CP068439">
    <property type="protein sequence ID" value="QQX77770.1"/>
    <property type="molecule type" value="Genomic_DNA"/>
</dbReference>
<name>A0ABX7DVG8_9FLAO</name>
<keyword evidence="1" id="KW-0812">Transmembrane</keyword>
<proteinExistence type="predicted"/>
<evidence type="ECO:0008006" key="4">
    <source>
        <dbReference type="Google" id="ProtNLM"/>
    </source>
</evidence>
<keyword evidence="1" id="KW-1133">Transmembrane helix</keyword>
<evidence type="ECO:0000313" key="2">
    <source>
        <dbReference type="EMBL" id="QQX77770.1"/>
    </source>
</evidence>
<keyword evidence="1" id="KW-0472">Membrane</keyword>
<feature type="transmembrane region" description="Helical" evidence="1">
    <location>
        <begin position="34"/>
        <end position="55"/>
    </location>
</feature>
<evidence type="ECO:0000313" key="3">
    <source>
        <dbReference type="Proteomes" id="UP000629420"/>
    </source>
</evidence>